<feature type="domain" description="Glycosyltransferase 2-like" evidence="2">
    <location>
        <begin position="96"/>
        <end position="135"/>
    </location>
</feature>
<dbReference type="EMBL" id="JACHMQ010000001">
    <property type="protein sequence ID" value="MBB6397951.1"/>
    <property type="molecule type" value="Genomic_DNA"/>
</dbReference>
<organism evidence="3 4">
    <name type="scientific">Actinomadura coerulea</name>
    <dbReference type="NCBI Taxonomy" id="46159"/>
    <lineage>
        <taxon>Bacteria</taxon>
        <taxon>Bacillati</taxon>
        <taxon>Actinomycetota</taxon>
        <taxon>Actinomycetes</taxon>
        <taxon>Streptosporangiales</taxon>
        <taxon>Thermomonosporaceae</taxon>
        <taxon>Actinomadura</taxon>
    </lineage>
</organism>
<accession>A0A7X0L0U2</accession>
<dbReference type="Pfam" id="PF00535">
    <property type="entry name" value="Glycos_transf_2"/>
    <property type="match status" value="1"/>
</dbReference>
<name>A0A7X0L0U2_9ACTN</name>
<comment type="caution">
    <text evidence="3">The sequence shown here is derived from an EMBL/GenBank/DDBJ whole genome shotgun (WGS) entry which is preliminary data.</text>
</comment>
<feature type="compositionally biased region" description="Basic and acidic residues" evidence="1">
    <location>
        <begin position="75"/>
        <end position="86"/>
    </location>
</feature>
<dbReference type="InterPro" id="IPR001173">
    <property type="entry name" value="Glyco_trans_2-like"/>
</dbReference>
<evidence type="ECO:0000259" key="2">
    <source>
        <dbReference type="Pfam" id="PF00535"/>
    </source>
</evidence>
<feature type="compositionally biased region" description="Pro residues" evidence="1">
    <location>
        <begin position="55"/>
        <end position="72"/>
    </location>
</feature>
<evidence type="ECO:0000313" key="4">
    <source>
        <dbReference type="Proteomes" id="UP000546324"/>
    </source>
</evidence>
<dbReference type="RefSeq" id="WP_221493280.1">
    <property type="nucleotide sequence ID" value="NZ_JACHMQ010000001.1"/>
</dbReference>
<sequence>MRPASGAPEGPRPHQGRHRLPRTAHPGPRGGASPVRRTPGPGHLASPVAWGGPAPTLPPRPPAHVRPRPTPAPSRQEKRDGKRDQPPVRADAMRVTVLIPAHNEAKQITETIASLRRHERPPDHILVIADNCTDAPRPQGLTVKAGPLPGLHPLR</sequence>
<protein>
    <recommendedName>
        <fullName evidence="2">Glycosyltransferase 2-like domain-containing protein</fullName>
    </recommendedName>
</protein>
<dbReference type="Proteomes" id="UP000546324">
    <property type="component" value="Unassembled WGS sequence"/>
</dbReference>
<keyword evidence="4" id="KW-1185">Reference proteome</keyword>
<dbReference type="SUPFAM" id="SSF53448">
    <property type="entry name" value="Nucleotide-diphospho-sugar transferases"/>
    <property type="match status" value="1"/>
</dbReference>
<dbReference type="InterPro" id="IPR029044">
    <property type="entry name" value="Nucleotide-diphossugar_trans"/>
</dbReference>
<evidence type="ECO:0000313" key="3">
    <source>
        <dbReference type="EMBL" id="MBB6397951.1"/>
    </source>
</evidence>
<reference evidence="3 4" key="1">
    <citation type="submission" date="2020-08" db="EMBL/GenBank/DDBJ databases">
        <title>Sequencing the genomes of 1000 actinobacteria strains.</title>
        <authorList>
            <person name="Klenk H.-P."/>
        </authorList>
    </citation>
    <scope>NUCLEOTIDE SEQUENCE [LARGE SCALE GENOMIC DNA]</scope>
    <source>
        <strain evidence="3 4">DSM 43675</strain>
    </source>
</reference>
<dbReference type="Gene3D" id="3.90.550.10">
    <property type="entry name" value="Spore Coat Polysaccharide Biosynthesis Protein SpsA, Chain A"/>
    <property type="match status" value="1"/>
</dbReference>
<feature type="region of interest" description="Disordered" evidence="1">
    <location>
        <begin position="1"/>
        <end position="91"/>
    </location>
</feature>
<dbReference type="AlphaFoldDB" id="A0A7X0L0U2"/>
<evidence type="ECO:0000256" key="1">
    <source>
        <dbReference type="SAM" id="MobiDB-lite"/>
    </source>
</evidence>
<proteinExistence type="predicted"/>
<gene>
    <name evidence="3" type="ORF">BKA00_004865</name>
</gene>